<proteinExistence type="predicted"/>
<evidence type="ECO:0000313" key="4">
    <source>
        <dbReference type="Proteomes" id="UP000697995"/>
    </source>
</evidence>
<evidence type="ECO:0000256" key="1">
    <source>
        <dbReference type="ARBA" id="ARBA00022729"/>
    </source>
</evidence>
<dbReference type="PANTHER" id="PTHR33376">
    <property type="match status" value="1"/>
</dbReference>
<keyword evidence="4" id="KW-1185">Reference proteome</keyword>
<reference evidence="3 4" key="1">
    <citation type="journal article" date="2020" name="Microorganisms">
        <title>Osmotic Adaptation and Compatible Solute Biosynthesis of Phototrophic Bacteria as Revealed from Genome Analyses.</title>
        <authorList>
            <person name="Imhoff J.F."/>
            <person name="Rahn T."/>
            <person name="Kunzel S."/>
            <person name="Keller A."/>
            <person name="Neulinger S.C."/>
        </authorList>
    </citation>
    <scope>NUCLEOTIDE SEQUENCE [LARGE SCALE GENOMIC DNA]</scope>
    <source>
        <strain evidence="3 4">DSM 15382</strain>
    </source>
</reference>
<evidence type="ECO:0000256" key="2">
    <source>
        <dbReference type="SAM" id="MobiDB-lite"/>
    </source>
</evidence>
<dbReference type="InterPro" id="IPR018389">
    <property type="entry name" value="DctP_fam"/>
</dbReference>
<comment type="caution">
    <text evidence="3">The sequence shown here is derived from an EMBL/GenBank/DDBJ whole genome shotgun (WGS) entry which is preliminary data.</text>
</comment>
<name>A0ABS1CWV5_9PROT</name>
<accession>A0ABS1CWV5</accession>
<organism evidence="3 4">
    <name type="scientific">Paracraurococcus ruber</name>
    <dbReference type="NCBI Taxonomy" id="77675"/>
    <lineage>
        <taxon>Bacteria</taxon>
        <taxon>Pseudomonadati</taxon>
        <taxon>Pseudomonadota</taxon>
        <taxon>Alphaproteobacteria</taxon>
        <taxon>Acetobacterales</taxon>
        <taxon>Roseomonadaceae</taxon>
        <taxon>Paracraurococcus</taxon>
    </lineage>
</organism>
<keyword evidence="1" id="KW-0732">Signal</keyword>
<dbReference type="CDD" id="cd13602">
    <property type="entry name" value="PBP2_TRAP_BpDctp6_7"/>
    <property type="match status" value="1"/>
</dbReference>
<gene>
    <name evidence="3" type="ORF">CKO45_11295</name>
</gene>
<dbReference type="PANTHER" id="PTHR33376:SF4">
    <property type="entry name" value="SIALIC ACID-BINDING PERIPLASMIC PROTEIN SIAP"/>
    <property type="match status" value="1"/>
</dbReference>
<dbReference type="EMBL" id="NRSG01000069">
    <property type="protein sequence ID" value="MBK1658818.1"/>
    <property type="molecule type" value="Genomic_DNA"/>
</dbReference>
<dbReference type="InterPro" id="IPR038404">
    <property type="entry name" value="TRAP_DctP_sf"/>
</dbReference>
<dbReference type="NCBIfam" id="NF037995">
    <property type="entry name" value="TRAP_S1"/>
    <property type="match status" value="1"/>
</dbReference>
<feature type="compositionally biased region" description="Basic residues" evidence="2">
    <location>
        <begin position="1"/>
        <end position="10"/>
    </location>
</feature>
<dbReference type="Proteomes" id="UP000697995">
    <property type="component" value="Unassembled WGS sequence"/>
</dbReference>
<evidence type="ECO:0000313" key="3">
    <source>
        <dbReference type="EMBL" id="MBK1658818.1"/>
    </source>
</evidence>
<feature type="compositionally biased region" description="Pro residues" evidence="2">
    <location>
        <begin position="18"/>
        <end position="32"/>
    </location>
</feature>
<dbReference type="Gene3D" id="3.40.190.170">
    <property type="entry name" value="Bacterial extracellular solute-binding protein, family 7"/>
    <property type="match status" value="1"/>
</dbReference>
<protein>
    <recommendedName>
        <fullName evidence="5">TRAP transporter substrate-binding protein DctP</fullName>
    </recommendedName>
</protein>
<dbReference type="Pfam" id="PF03480">
    <property type="entry name" value="DctP"/>
    <property type="match status" value="1"/>
</dbReference>
<feature type="region of interest" description="Disordered" evidence="2">
    <location>
        <begin position="1"/>
        <end position="43"/>
    </location>
</feature>
<sequence length="375" mass="41518">MGVGHRHVLRRAADHRSGPPPPASLAGPPGPWNPAGNGNAERPNVGRREMRRLTASALALGLLLPALPAMAQTRWVMATPYAENFHTINIRQFIADVERATEGRLTVQLHNNASLLPMAQIKRGVQTGQVQLGEILLSAYANEDPFFEVDGVPFLAWTWPQAEALNAATEPFIRARLERQGLTLLYIVHWDAQGFYMRSEMRSVQDLRGTRFRAYNTVTSRMAELMGATPVTVQLAEVSQAFATNVIQSMFTSAQSGVNVTAWDFTRYWYNVGGMRTRNAVFVNTRALQALDAPTRAALMAAAGTAAERGKELARQAEVVQAERLRSQGMQLPPPTEQMMTELKQIGETLTAEWVQRAGPEGTQMLERYRAALRQ</sequence>
<evidence type="ECO:0008006" key="5">
    <source>
        <dbReference type="Google" id="ProtNLM"/>
    </source>
</evidence>